<dbReference type="KEGG" id="blau:DQQ01_07520"/>
<keyword evidence="2" id="KW-1185">Reference proteome</keyword>
<dbReference type="RefSeq" id="WP_071144089.1">
    <property type="nucleotide sequence ID" value="NZ_CP030280.1"/>
</dbReference>
<sequence>MANKIAINDEDFTSLEENLIAKHKSIIELVGNVVKQLQDLSRRDGEFYTDSISPKVQLLCDELNDAKSSMEEIYSAHTDIISSFKSAVADLDTCC</sequence>
<gene>
    <name evidence="1" type="ORF">DQQ01_07520</name>
</gene>
<dbReference type="OrthoDB" id="9869924at2"/>
<organism evidence="1 2">
    <name type="scientific">Blautia argi</name>
    <dbReference type="NCBI Taxonomy" id="1912897"/>
    <lineage>
        <taxon>Bacteria</taxon>
        <taxon>Bacillati</taxon>
        <taxon>Bacillota</taxon>
        <taxon>Clostridia</taxon>
        <taxon>Lachnospirales</taxon>
        <taxon>Lachnospiraceae</taxon>
        <taxon>Blautia</taxon>
    </lineage>
</organism>
<proteinExistence type="predicted"/>
<evidence type="ECO:0000313" key="1">
    <source>
        <dbReference type="EMBL" id="AWY98013.1"/>
    </source>
</evidence>
<evidence type="ECO:0008006" key="3">
    <source>
        <dbReference type="Google" id="ProtNLM"/>
    </source>
</evidence>
<protein>
    <recommendedName>
        <fullName evidence="3">LXG domain-containing protein</fullName>
    </recommendedName>
</protein>
<dbReference type="AlphaFoldDB" id="A0A2Z4UAE9"/>
<dbReference type="EMBL" id="CP030280">
    <property type="protein sequence ID" value="AWY98013.1"/>
    <property type="molecule type" value="Genomic_DNA"/>
</dbReference>
<reference evidence="2" key="1">
    <citation type="submission" date="2018-06" db="EMBL/GenBank/DDBJ databases">
        <title>Description of Blautia argi sp. nov., a new anaerobic isolated from dog feces.</title>
        <authorList>
            <person name="Chang Y.-H."/>
            <person name="Paek J."/>
            <person name="Shin Y."/>
        </authorList>
    </citation>
    <scope>NUCLEOTIDE SEQUENCE [LARGE SCALE GENOMIC DNA]</scope>
    <source>
        <strain evidence="2">KCTC 15426</strain>
    </source>
</reference>
<evidence type="ECO:0000313" key="2">
    <source>
        <dbReference type="Proteomes" id="UP000250003"/>
    </source>
</evidence>
<accession>A0A2Z4UAE9</accession>
<name>A0A2Z4UAE9_9FIRM</name>
<dbReference type="Proteomes" id="UP000250003">
    <property type="component" value="Chromosome"/>
</dbReference>